<dbReference type="PANTHER" id="PTHR43463:SF1">
    <property type="entry name" value="NICOTINATE-NUCLEOTIDE--DIMETHYLBENZIMIDAZOLE PHOSPHORIBOSYLTRANSFERASE"/>
    <property type="match status" value="1"/>
</dbReference>
<keyword evidence="2" id="KW-1185">Reference proteome</keyword>
<name>A0A8J3DVL9_9HYPH</name>
<dbReference type="GO" id="GO:0008939">
    <property type="term" value="F:nicotinate-nucleotide-dimethylbenzimidazole phosphoribosyltransferase activity"/>
    <property type="evidence" value="ECO:0007669"/>
    <property type="project" value="InterPro"/>
</dbReference>
<accession>A0A8J3DVL9</accession>
<keyword evidence="1" id="KW-0808">Transferase</keyword>
<protein>
    <submittedName>
        <fullName evidence="1">Nicotinate-nucleotide--dimethylbenzimidazole phosphoribosyltransferase</fullName>
    </submittedName>
</protein>
<dbReference type="Pfam" id="PF02277">
    <property type="entry name" value="DBI_PRT"/>
    <property type="match status" value="1"/>
</dbReference>
<proteinExistence type="predicted"/>
<keyword evidence="1" id="KW-0328">Glycosyltransferase</keyword>
<dbReference type="Proteomes" id="UP000630142">
    <property type="component" value="Unassembled WGS sequence"/>
</dbReference>
<reference evidence="1" key="1">
    <citation type="journal article" date="2014" name="Int. J. Syst. Evol. Microbiol.">
        <title>Complete genome sequence of Corynebacterium casei LMG S-19264T (=DSM 44701T), isolated from a smear-ripened cheese.</title>
        <authorList>
            <consortium name="US DOE Joint Genome Institute (JGI-PGF)"/>
            <person name="Walter F."/>
            <person name="Albersmeier A."/>
            <person name="Kalinowski J."/>
            <person name="Ruckert C."/>
        </authorList>
    </citation>
    <scope>NUCLEOTIDE SEQUENCE</scope>
    <source>
        <strain evidence="1">KCTC 42249</strain>
    </source>
</reference>
<organism evidence="1 2">
    <name type="scientific">Tianweitania populi</name>
    <dbReference type="NCBI Taxonomy" id="1607949"/>
    <lineage>
        <taxon>Bacteria</taxon>
        <taxon>Pseudomonadati</taxon>
        <taxon>Pseudomonadota</taxon>
        <taxon>Alphaproteobacteria</taxon>
        <taxon>Hyphomicrobiales</taxon>
        <taxon>Phyllobacteriaceae</taxon>
        <taxon>Tianweitania</taxon>
    </lineage>
</organism>
<sequence length="327" mass="32899">MTSALPFDDFRALLRDMPEANAFAANRVRERITQLGAAGAGLGRLGEIAEWLTTWTSRPPVVNRPLIALFAGNHGIAAQGLGAEAIADTAAMVEHCAAGGAAVSQVCGANDLGLKVFDLALDVPTEDFTASAAFDERGCAATMAFGMEAVAGGFDLVALSSFGVGGELAAAAVVTALQGGKADDWIVAEGEIAARQAQVIDAALAFHGAGNLRDPFEVLRRVGGREIAAMAGGIIAARTERIPVLLDGYPALAAAALLQAVNADAVAHCRVASSIGQPAADRLAGLLSGAPLLDLGASQPGVAASLAAILVQSAAQVFGGVRALPTA</sequence>
<dbReference type="AlphaFoldDB" id="A0A8J3DVL9"/>
<dbReference type="Gene3D" id="3.40.50.10210">
    <property type="match status" value="1"/>
</dbReference>
<comment type="caution">
    <text evidence="1">The sequence shown here is derived from an EMBL/GenBank/DDBJ whole genome shotgun (WGS) entry which is preliminary data.</text>
</comment>
<reference evidence="1" key="2">
    <citation type="submission" date="2020-09" db="EMBL/GenBank/DDBJ databases">
        <authorList>
            <person name="Sun Q."/>
            <person name="Kim S."/>
        </authorList>
    </citation>
    <scope>NUCLEOTIDE SEQUENCE</scope>
    <source>
        <strain evidence="1">KCTC 42249</strain>
    </source>
</reference>
<dbReference type="SUPFAM" id="SSF52733">
    <property type="entry name" value="Nicotinate mononucleotide:5,6-dimethylbenzimidazole phosphoribosyltransferase (CobT)"/>
    <property type="match status" value="1"/>
</dbReference>
<dbReference type="EMBL" id="BMZQ01000001">
    <property type="protein sequence ID" value="GHD10229.1"/>
    <property type="molecule type" value="Genomic_DNA"/>
</dbReference>
<gene>
    <name evidence="1" type="ORF">GCM10016234_11880</name>
</gene>
<dbReference type="InterPro" id="IPR036087">
    <property type="entry name" value="Nict_dMeBzImd_PRibTrfase_sf"/>
</dbReference>
<evidence type="ECO:0000313" key="1">
    <source>
        <dbReference type="EMBL" id="GHD10229.1"/>
    </source>
</evidence>
<dbReference type="InterPro" id="IPR003200">
    <property type="entry name" value="Nict_dMeBzImd_PRibTrfase"/>
</dbReference>
<dbReference type="PANTHER" id="PTHR43463">
    <property type="entry name" value="NICOTINATE-NUCLEOTIDE--DIMETHYLBENZIMIDAZOLE PHOSPHORIBOSYLTRANSFERASE"/>
    <property type="match status" value="1"/>
</dbReference>
<evidence type="ECO:0000313" key="2">
    <source>
        <dbReference type="Proteomes" id="UP000630142"/>
    </source>
</evidence>